<evidence type="ECO:0000313" key="2">
    <source>
        <dbReference type="EMBL" id="KAJ9703113.1"/>
    </source>
</evidence>
<comment type="caution">
    <text evidence="2">The sequence shown here is derived from an EMBL/GenBank/DDBJ whole genome shotgun (WGS) entry which is preliminary data.</text>
</comment>
<organism evidence="2 3">
    <name type="scientific">Vitis rotundifolia</name>
    <name type="common">Muscadine grape</name>
    <dbReference type="NCBI Taxonomy" id="103349"/>
    <lineage>
        <taxon>Eukaryota</taxon>
        <taxon>Viridiplantae</taxon>
        <taxon>Streptophyta</taxon>
        <taxon>Embryophyta</taxon>
        <taxon>Tracheophyta</taxon>
        <taxon>Spermatophyta</taxon>
        <taxon>Magnoliopsida</taxon>
        <taxon>eudicotyledons</taxon>
        <taxon>Gunneridae</taxon>
        <taxon>Pentapetalae</taxon>
        <taxon>rosids</taxon>
        <taxon>Vitales</taxon>
        <taxon>Vitaceae</taxon>
        <taxon>Viteae</taxon>
        <taxon>Vitis</taxon>
    </lineage>
</organism>
<dbReference type="EMBL" id="JARBHA010000004">
    <property type="protein sequence ID" value="KAJ9703113.1"/>
    <property type="molecule type" value="Genomic_DNA"/>
</dbReference>
<name>A0AA39A8T5_VITRO</name>
<proteinExistence type="predicted"/>
<dbReference type="AlphaFoldDB" id="A0AA39A8T5"/>
<evidence type="ECO:0000256" key="1">
    <source>
        <dbReference type="SAM" id="MobiDB-lite"/>
    </source>
</evidence>
<reference evidence="2 3" key="1">
    <citation type="journal article" date="2023" name="BMC Biotechnol.">
        <title>Vitis rotundifolia cv Carlos genome sequencing.</title>
        <authorList>
            <person name="Huff M."/>
            <person name="Hulse-Kemp A."/>
            <person name="Scheffler B."/>
            <person name="Youngblood R."/>
            <person name="Simpson S."/>
            <person name="Babiker E."/>
            <person name="Staton M."/>
        </authorList>
    </citation>
    <scope>NUCLEOTIDE SEQUENCE [LARGE SCALE GENOMIC DNA]</scope>
    <source>
        <tissue evidence="2">Leaf</tissue>
    </source>
</reference>
<dbReference type="Proteomes" id="UP001168098">
    <property type="component" value="Unassembled WGS sequence"/>
</dbReference>
<gene>
    <name evidence="2" type="ORF">PVL29_004753</name>
</gene>
<sequence>MQKRERWAVEVEAHWLAKERDVMEADKKKVEKEKHVDDMFFYGYRCCMKKHDITQDTPNYPLDEENEAIGGPTRGKGDASTAGPSCGSA</sequence>
<protein>
    <submittedName>
        <fullName evidence="2">Uncharacterized protein</fullName>
    </submittedName>
</protein>
<evidence type="ECO:0000313" key="3">
    <source>
        <dbReference type="Proteomes" id="UP001168098"/>
    </source>
</evidence>
<accession>A0AA39A8T5</accession>
<feature type="region of interest" description="Disordered" evidence="1">
    <location>
        <begin position="55"/>
        <end position="89"/>
    </location>
</feature>
<keyword evidence="3" id="KW-1185">Reference proteome</keyword>